<name>A0AB73UI66_BACCE</name>
<reference evidence="2 3" key="1">
    <citation type="submission" date="2018-03" db="EMBL/GenBank/DDBJ databases">
        <title>The complete genome of bacterial strain SGAir0260.</title>
        <authorList>
            <person name="Schuster S.C."/>
        </authorList>
    </citation>
    <scope>NUCLEOTIDE SEQUENCE [LARGE SCALE GENOMIC DNA]</scope>
    <source>
        <strain evidence="2 3">SGAir0260</strain>
    </source>
</reference>
<keyword evidence="1" id="KW-1133">Transmembrane helix</keyword>
<evidence type="ECO:0000256" key="1">
    <source>
        <dbReference type="SAM" id="Phobius"/>
    </source>
</evidence>
<keyword evidence="1" id="KW-0812">Transmembrane</keyword>
<evidence type="ECO:0000313" key="3">
    <source>
        <dbReference type="Proteomes" id="UP000464780"/>
    </source>
</evidence>
<gene>
    <name evidence="2" type="ORF">C1N66_13715</name>
</gene>
<dbReference type="RefSeq" id="WP_162280065.1">
    <property type="nucleotide sequence ID" value="NZ_CP028009.1"/>
</dbReference>
<protein>
    <recommendedName>
        <fullName evidence="4">Group-specific protein</fullName>
    </recommendedName>
</protein>
<dbReference type="AlphaFoldDB" id="A0AB73UI66"/>
<proteinExistence type="predicted"/>
<feature type="transmembrane region" description="Helical" evidence="1">
    <location>
        <begin position="39"/>
        <end position="59"/>
    </location>
</feature>
<sequence>MLWALGYLIVGMVYTSVRMRTILHKALKEEKGDEKGEAIVIVVTLLLICFFTPLWPVFLTFRFIKLFSKDCGTSAK</sequence>
<evidence type="ECO:0000313" key="2">
    <source>
        <dbReference type="EMBL" id="QHV44125.1"/>
    </source>
</evidence>
<keyword evidence="1" id="KW-0472">Membrane</keyword>
<evidence type="ECO:0008006" key="4">
    <source>
        <dbReference type="Google" id="ProtNLM"/>
    </source>
</evidence>
<dbReference type="Proteomes" id="UP000464780">
    <property type="component" value="Chromosome"/>
</dbReference>
<dbReference type="EMBL" id="CP028009">
    <property type="protein sequence ID" value="QHV44125.1"/>
    <property type="molecule type" value="Genomic_DNA"/>
</dbReference>
<accession>A0AB73UI66</accession>
<organism evidence="2 3">
    <name type="scientific">Bacillus cereus</name>
    <dbReference type="NCBI Taxonomy" id="1396"/>
    <lineage>
        <taxon>Bacteria</taxon>
        <taxon>Bacillati</taxon>
        <taxon>Bacillota</taxon>
        <taxon>Bacilli</taxon>
        <taxon>Bacillales</taxon>
        <taxon>Bacillaceae</taxon>
        <taxon>Bacillus</taxon>
        <taxon>Bacillus cereus group</taxon>
    </lineage>
</organism>